<dbReference type="GeneTree" id="ENSGT00910000147722"/>
<feature type="compositionally biased region" description="Basic and acidic residues" evidence="1">
    <location>
        <begin position="69"/>
        <end position="84"/>
    </location>
</feature>
<sequence length="121" mass="13028">MIGSDSELPGTSGTHPLFSMQTKHKGNDPQGSQLQGGPGRLGVGVNAKSRSSSALFSATGLSPSSPPREQPRDKKAKWDQESSTRRGCPPTRFLTDLSKVLAVPPLWEAYNACREFRCRSA</sequence>
<organism evidence="2 3">
    <name type="scientific">Papio anubis</name>
    <name type="common">Olive baboon</name>
    <dbReference type="NCBI Taxonomy" id="9555"/>
    <lineage>
        <taxon>Eukaryota</taxon>
        <taxon>Metazoa</taxon>
        <taxon>Chordata</taxon>
        <taxon>Craniata</taxon>
        <taxon>Vertebrata</taxon>
        <taxon>Euteleostomi</taxon>
        <taxon>Mammalia</taxon>
        <taxon>Eutheria</taxon>
        <taxon>Euarchontoglires</taxon>
        <taxon>Primates</taxon>
        <taxon>Haplorrhini</taxon>
        <taxon>Catarrhini</taxon>
        <taxon>Cercopithecidae</taxon>
        <taxon>Cercopithecinae</taxon>
        <taxon>Papio</taxon>
    </lineage>
</organism>
<reference evidence="2 3" key="1">
    <citation type="submission" date="2012-03" db="EMBL/GenBank/DDBJ databases">
        <title>Whole Genome Assembly of Papio anubis.</title>
        <authorList>
            <person name="Liu Y.L."/>
            <person name="Abraham K.A."/>
            <person name="Akbar H.A."/>
            <person name="Ali S.A."/>
            <person name="Anosike U.A."/>
            <person name="Aqrawi P.A."/>
            <person name="Arias F.A."/>
            <person name="Attaway T.A."/>
            <person name="Awwad R.A."/>
            <person name="Babu C.B."/>
            <person name="Bandaranaike D.B."/>
            <person name="Battles P.B."/>
            <person name="Bell A.B."/>
            <person name="Beltran B.B."/>
            <person name="Berhane-Mersha D.B."/>
            <person name="Bess C.B."/>
            <person name="Bickham C.B."/>
            <person name="Bolden T.B."/>
            <person name="Carter K.C."/>
            <person name="Chau D.C."/>
            <person name="Chavez A.C."/>
            <person name="Clerc-Blankenburg K.C."/>
            <person name="Coyle M.C."/>
            <person name="Dao M.D."/>
            <person name="Davila M.L.D."/>
            <person name="Davy-Carroll L.D."/>
            <person name="Denson S.D."/>
            <person name="Dinh H.D."/>
            <person name="Fernandez S.F."/>
            <person name="Fernando P.F."/>
            <person name="Forbes L.F."/>
            <person name="Francis C.F."/>
            <person name="Francisco L.F."/>
            <person name="Fu Q.F."/>
            <person name="Garcia-Iii R.G."/>
            <person name="Garrett T.G."/>
            <person name="Gross S.G."/>
            <person name="Gubbala S.G."/>
            <person name="Hirani K.H."/>
            <person name="Hogues M.H."/>
            <person name="Hollins B.H."/>
            <person name="Jackson L.J."/>
            <person name="Javaid M.J."/>
            <person name="Jhangiani S.J."/>
            <person name="Johnson A.J."/>
            <person name="Johnson B.J."/>
            <person name="Jones J.J."/>
            <person name="Joshi V.J."/>
            <person name="Kalu J.K."/>
            <person name="Khan N.K."/>
            <person name="Korchina V.K."/>
            <person name="Kovar C.K."/>
            <person name="Lago L.L."/>
            <person name="Lara F.L."/>
            <person name="Le T.-K.L."/>
            <person name="Lee S.L."/>
            <person name="Legall-Iii F.L."/>
            <person name="Lemon S.L."/>
            <person name="Liu J.L."/>
            <person name="Liu Y.-S.L."/>
            <person name="Liyanage D.L."/>
            <person name="Lopez J.L."/>
            <person name="Lorensuhewa L.L."/>
            <person name="Mata R.M."/>
            <person name="Mathew T.M."/>
            <person name="Mercado C.M."/>
            <person name="Mercado I.M."/>
            <person name="Morales K.M."/>
            <person name="Morgan M.M."/>
            <person name="Munidasa M.M."/>
            <person name="Ngo D.N."/>
            <person name="Nguyen L.N."/>
            <person name="Nguyen T.N."/>
            <person name="Nguyen N.N."/>
            <person name="Obregon M.O."/>
            <person name="Okwuonu G.O."/>
            <person name="Ongeri F.O."/>
            <person name="Onwere C.O."/>
            <person name="Osifeso I.O."/>
            <person name="Parra A.P."/>
            <person name="Patil S.P."/>
            <person name="Perez A.P."/>
            <person name="Perez Y.P."/>
            <person name="Pham C.P."/>
            <person name="Pu L.-L.P."/>
            <person name="Puazo M.P."/>
            <person name="Quiroz J.Q."/>
            <person name="Rouhana J.R."/>
            <person name="Ruiz M.R."/>
            <person name="Ruiz S.-J.R."/>
            <person name="Saada N.S."/>
            <person name="Santibanez J.S."/>
            <person name="Scheel M.S."/>
            <person name="Schneider B.S."/>
            <person name="Simmons D.S."/>
            <person name="Sisson I.S."/>
            <person name="Tang L.-Y.T."/>
            <person name="Thornton R.T."/>
            <person name="Tisius J.T."/>
            <person name="Toledanes G.T."/>
            <person name="Trejos Z.T."/>
            <person name="Usmani K.U."/>
            <person name="Varghese R.V."/>
            <person name="Vattathil S.V."/>
            <person name="Vee V.V."/>
            <person name="Walker D.W."/>
            <person name="Weissenberger G.W."/>
            <person name="White C.W."/>
            <person name="Williams A.W."/>
            <person name="Woodworth J.W."/>
            <person name="Wright R.W."/>
            <person name="Zhu Y.Z."/>
            <person name="Han Y.H."/>
            <person name="Newsham I.N."/>
            <person name="Nazareth L.N."/>
            <person name="Worley K.W."/>
            <person name="Muzny D.M."/>
            <person name="Rogers J.R."/>
            <person name="Gibbs R.G."/>
        </authorList>
    </citation>
    <scope>NUCLEOTIDE SEQUENCE [LARGE SCALE GENOMIC DNA]</scope>
</reference>
<proteinExistence type="predicted"/>
<evidence type="ECO:0000313" key="3">
    <source>
        <dbReference type="Proteomes" id="UP000028761"/>
    </source>
</evidence>
<keyword evidence="3" id="KW-1185">Reference proteome</keyword>
<accession>A0A8I5QZI0</accession>
<feature type="compositionally biased region" description="Polar residues" evidence="1">
    <location>
        <begin position="48"/>
        <end position="63"/>
    </location>
</feature>
<dbReference type="Ensembl" id="ENSPANT00000070582.1">
    <property type="protein sequence ID" value="ENSPANP00000049246.1"/>
    <property type="gene ID" value="ENSPANG00000039462.1"/>
</dbReference>
<reference evidence="2" key="2">
    <citation type="submission" date="2025-08" db="UniProtKB">
        <authorList>
            <consortium name="Ensembl"/>
        </authorList>
    </citation>
    <scope>IDENTIFICATION</scope>
</reference>
<evidence type="ECO:0000313" key="2">
    <source>
        <dbReference type="Ensembl" id="ENSPANP00000049246.1"/>
    </source>
</evidence>
<reference evidence="2" key="3">
    <citation type="submission" date="2025-09" db="UniProtKB">
        <authorList>
            <consortium name="Ensembl"/>
        </authorList>
    </citation>
    <scope>IDENTIFICATION</scope>
</reference>
<protein>
    <submittedName>
        <fullName evidence="2">Uncharacterized protein</fullName>
    </submittedName>
</protein>
<dbReference type="AlphaFoldDB" id="A0A8I5QZI0"/>
<name>A0A8I5QZI0_PAPAN</name>
<evidence type="ECO:0000256" key="1">
    <source>
        <dbReference type="SAM" id="MobiDB-lite"/>
    </source>
</evidence>
<dbReference type="Proteomes" id="UP000028761">
    <property type="component" value="Chromosome 16"/>
</dbReference>
<feature type="region of interest" description="Disordered" evidence="1">
    <location>
        <begin position="1"/>
        <end position="90"/>
    </location>
</feature>
<dbReference type="OMA" id="EFRCRSA"/>